<evidence type="ECO:0000313" key="24">
    <source>
        <dbReference type="Proteomes" id="UP001209746"/>
    </source>
</evidence>
<dbReference type="EMBL" id="JAOPKD010000025">
    <property type="protein sequence ID" value="MCU4728371.1"/>
    <property type="molecule type" value="Genomic_DNA"/>
</dbReference>
<proteinExistence type="inferred from homology"/>
<evidence type="ECO:0000256" key="9">
    <source>
        <dbReference type="ARBA" id="ARBA00022679"/>
    </source>
</evidence>
<keyword evidence="14" id="KW-0289">Folate biosynthesis</keyword>
<dbReference type="EC" id="6.3.2.17" evidence="7"/>
<dbReference type="AlphaFoldDB" id="A0AAE3LFY1"/>
<dbReference type="PANTHER" id="PTHR20941">
    <property type="entry name" value="FOLATE SYNTHESIS PROTEINS"/>
    <property type="match status" value="1"/>
</dbReference>
<comment type="similarity">
    <text evidence="5">In the C-terminal section; belongs to the DHPS family.</text>
</comment>
<feature type="domain" description="Pterin-binding" evidence="20">
    <location>
        <begin position="549"/>
        <end position="802"/>
    </location>
</feature>
<organism evidence="22 24">
    <name type="scientific">Halapricum hydrolyticum</name>
    <dbReference type="NCBI Taxonomy" id="2979991"/>
    <lineage>
        <taxon>Archaea</taxon>
        <taxon>Methanobacteriati</taxon>
        <taxon>Methanobacteriota</taxon>
        <taxon>Stenosarchaea group</taxon>
        <taxon>Halobacteria</taxon>
        <taxon>Halobacteriales</taxon>
        <taxon>Haloarculaceae</taxon>
        <taxon>Halapricum</taxon>
    </lineage>
</organism>
<evidence type="ECO:0000256" key="10">
    <source>
        <dbReference type="ARBA" id="ARBA00022723"/>
    </source>
</evidence>
<dbReference type="EMBL" id="JAOPKC010000026">
    <property type="protein sequence ID" value="MCU4719364.1"/>
    <property type="molecule type" value="Genomic_DNA"/>
</dbReference>
<dbReference type="PROSITE" id="PS01012">
    <property type="entry name" value="FOLYLPOLYGLU_SYNT_2"/>
    <property type="match status" value="1"/>
</dbReference>
<keyword evidence="12" id="KW-0067">ATP-binding</keyword>
<dbReference type="Gene3D" id="3.40.1190.10">
    <property type="entry name" value="Mur-like, catalytic domain"/>
    <property type="match status" value="1"/>
</dbReference>
<dbReference type="NCBIfam" id="TIGR01499">
    <property type="entry name" value="folC"/>
    <property type="match status" value="1"/>
</dbReference>
<evidence type="ECO:0000256" key="3">
    <source>
        <dbReference type="ARBA" id="ARBA00004763"/>
    </source>
</evidence>
<evidence type="ECO:0000256" key="15">
    <source>
        <dbReference type="ARBA" id="ARBA00023268"/>
    </source>
</evidence>
<keyword evidence="23" id="KW-1185">Reference proteome</keyword>
<dbReference type="InterPro" id="IPR013221">
    <property type="entry name" value="Mur_ligase_cen"/>
</dbReference>
<dbReference type="InterPro" id="IPR011005">
    <property type="entry name" value="Dihydropteroate_synth-like_sf"/>
</dbReference>
<keyword evidence="10" id="KW-0479">Metal-binding</keyword>
<dbReference type="Gene3D" id="3.20.20.20">
    <property type="entry name" value="Dihydropteroate synthase-like"/>
    <property type="match status" value="1"/>
</dbReference>
<protein>
    <recommendedName>
        <fullName evidence="19">Probable bifunctional folylpolyglutamate synthase/dihydropteroate synthase</fullName>
        <ecNumber evidence="6">2.5.1.15</ecNumber>
        <ecNumber evidence="7">6.3.2.17</ecNumber>
    </recommendedName>
</protein>
<dbReference type="Pfam" id="PF00809">
    <property type="entry name" value="Pterin_bind"/>
    <property type="match status" value="1"/>
</dbReference>
<evidence type="ECO:0000256" key="11">
    <source>
        <dbReference type="ARBA" id="ARBA00022741"/>
    </source>
</evidence>
<keyword evidence="13" id="KW-0460">Magnesium</keyword>
<evidence type="ECO:0000256" key="7">
    <source>
        <dbReference type="ARBA" id="ARBA00013025"/>
    </source>
</evidence>
<keyword evidence="15" id="KW-0511">Multifunctional enzyme</keyword>
<comment type="catalytic activity">
    <reaction evidence="16">
        <text>(6S)-5,6,7,8-tetrahydrofolyl-(gamma-L-Glu)(n) + L-glutamate + ATP = (6S)-5,6,7,8-tetrahydrofolyl-(gamma-L-Glu)(n+1) + ADP + phosphate + H(+)</text>
        <dbReference type="Rhea" id="RHEA:10580"/>
        <dbReference type="Rhea" id="RHEA-COMP:14738"/>
        <dbReference type="Rhea" id="RHEA-COMP:14740"/>
        <dbReference type="ChEBI" id="CHEBI:15378"/>
        <dbReference type="ChEBI" id="CHEBI:29985"/>
        <dbReference type="ChEBI" id="CHEBI:30616"/>
        <dbReference type="ChEBI" id="CHEBI:43474"/>
        <dbReference type="ChEBI" id="CHEBI:141005"/>
        <dbReference type="ChEBI" id="CHEBI:456216"/>
        <dbReference type="EC" id="6.3.2.17"/>
    </reaction>
</comment>
<dbReference type="InterPro" id="IPR036565">
    <property type="entry name" value="Mur-like_cat_sf"/>
</dbReference>
<evidence type="ECO:0000256" key="4">
    <source>
        <dbReference type="ARBA" id="ARBA00005150"/>
    </source>
</evidence>
<dbReference type="Pfam" id="PF08245">
    <property type="entry name" value="Mur_ligase_M"/>
    <property type="match status" value="1"/>
</dbReference>
<keyword evidence="8" id="KW-0436">Ligase</keyword>
<accession>A0AAE3LFY1</accession>
<dbReference type="GO" id="GO:0046654">
    <property type="term" value="P:tetrahydrofolate biosynthetic process"/>
    <property type="evidence" value="ECO:0007669"/>
    <property type="project" value="TreeGrafter"/>
</dbReference>
<dbReference type="InterPro" id="IPR001645">
    <property type="entry name" value="Folylpolyglutamate_synth"/>
</dbReference>
<evidence type="ECO:0000259" key="20">
    <source>
        <dbReference type="PROSITE" id="PS50972"/>
    </source>
</evidence>
<gene>
    <name evidence="22" type="primary">folP</name>
    <name evidence="22" type="ORF">OB914_15555</name>
    <name evidence="21" type="ORF">OB916_15030</name>
</gene>
<dbReference type="InterPro" id="IPR018109">
    <property type="entry name" value="Folylpolyglutamate_synth_CS"/>
</dbReference>
<sequence>MDFHEAANFCLELRRFPPRRETDATEALLSELGDPHEDVRAVQIAGSNGKGSTARMLESTLREAGLSVGLYTSPHLDDVRERITIDGRKLPKAALVEFVERIQPYVTGRAAEGESPTFFETLTVLALWQFARADVDVAVLEVGIGGRYDATSVVDPVASAVTSVSLEHTELLGETVEEIARDKAHVAPEEAPIVTGATGSARAAIGEVAGDVVTVDESDAHTTFTYGGVVGTDGQVELDGEGFHVETRLPLPGAHQARNAGVAATLARQVADVDEATLATGLRNAHWPGRFEVMSREPLIVLDGAHNPGGCEQVAETLGEFAYDDLHLVVGAMVEKDHLGIAAALPEPDHVVACQADVDRAEDETVVAAAFESEHPDATVETRSDVAGALEMALEAADSDDAVLVSGSLYTVREARTRWTRATIEKRIDDLDDARETLAGAHVTDAGVWRMRGKGVHRAVKTRVQPRQAQYLKEELLSLGGECAVSGLNNQDEEPLDVVMMATMAQFKRLIGKLDGQPYGLSPFADRLREHLGIGVEPDRRGYPWEDGTAIMGVLNVTPDSFHDGGEYDAVEDAVARAEEMVDNGVDIVDVGGESTRPGADPVPVEEEIDRVVPVIERIAELNVSISIDTRKAPVAAAALEAGADILNDVSGLEDPEMRHLAAEYDVPVVVMHSIDTPVDPDREVHYDDVVEDAIDQLKERVLLAEKAGLDRSQILVDPGIGFGKTPAEDFELLGRIGEFRALGCPVLVGHSHKSIFGHVGLDADERMAATVAGTALAAERGADVIRVHDVEENAAARDVVAAADDPGSFGGE</sequence>
<comment type="pathway">
    <text evidence="4">Cofactor biosynthesis; tetrahydrofolylpolyglutamate biosynthesis.</text>
</comment>
<dbReference type="GO" id="GO:0004326">
    <property type="term" value="F:tetrahydrofolylpolyglutamate synthase activity"/>
    <property type="evidence" value="ECO:0007669"/>
    <property type="project" value="UniProtKB-EC"/>
</dbReference>
<dbReference type="EC" id="2.5.1.15" evidence="6"/>
<evidence type="ECO:0000256" key="5">
    <source>
        <dbReference type="ARBA" id="ARBA00009951"/>
    </source>
</evidence>
<keyword evidence="9 22" id="KW-0808">Transferase</keyword>
<dbReference type="SUPFAM" id="SSF53623">
    <property type="entry name" value="MurD-like peptide ligases, catalytic domain"/>
    <property type="match status" value="1"/>
</dbReference>
<dbReference type="SUPFAM" id="SSF53244">
    <property type="entry name" value="MurD-like peptide ligases, peptide-binding domain"/>
    <property type="match status" value="1"/>
</dbReference>
<dbReference type="PANTHER" id="PTHR20941:SF1">
    <property type="entry name" value="FOLIC ACID SYNTHESIS PROTEIN FOL1"/>
    <property type="match status" value="1"/>
</dbReference>
<dbReference type="InterPro" id="IPR036615">
    <property type="entry name" value="Mur_ligase_C_dom_sf"/>
</dbReference>
<comment type="cofactor">
    <cofactor evidence="2">
        <name>Mg(2+)</name>
        <dbReference type="ChEBI" id="CHEBI:18420"/>
    </cofactor>
</comment>
<comment type="function">
    <text evidence="17">Can complement an H.volcanii mutant strain that is thymidine auxotroph because it lacks the two dihydrofolate reductase genes encoded by hdrA and hdrB.</text>
</comment>
<comment type="caution">
    <text evidence="22">The sequence shown here is derived from an EMBL/GenBank/DDBJ whole genome shotgun (WGS) entry which is preliminary data.</text>
</comment>
<dbReference type="SUPFAM" id="SSF51717">
    <property type="entry name" value="Dihydropteroate synthetase-like"/>
    <property type="match status" value="1"/>
</dbReference>
<evidence type="ECO:0000256" key="6">
    <source>
        <dbReference type="ARBA" id="ARBA00012458"/>
    </source>
</evidence>
<dbReference type="InterPro" id="IPR006390">
    <property type="entry name" value="DHP_synth_dom"/>
</dbReference>
<dbReference type="PROSITE" id="PS00793">
    <property type="entry name" value="DHPS_2"/>
    <property type="match status" value="1"/>
</dbReference>
<dbReference type="InterPro" id="IPR004101">
    <property type="entry name" value="Mur_ligase_C"/>
</dbReference>
<dbReference type="NCBIfam" id="TIGR01496">
    <property type="entry name" value="DHPS"/>
    <property type="match status" value="1"/>
</dbReference>
<name>A0AAE3LFY1_9EURY</name>
<dbReference type="GO" id="GO:0004156">
    <property type="term" value="F:dihydropteroate synthase activity"/>
    <property type="evidence" value="ECO:0007669"/>
    <property type="project" value="UniProtKB-EC"/>
</dbReference>
<dbReference type="GO" id="GO:0046656">
    <property type="term" value="P:folic acid biosynthetic process"/>
    <property type="evidence" value="ECO:0007669"/>
    <property type="project" value="UniProtKB-KW"/>
</dbReference>
<dbReference type="GO" id="GO:0046872">
    <property type="term" value="F:metal ion binding"/>
    <property type="evidence" value="ECO:0007669"/>
    <property type="project" value="UniProtKB-KW"/>
</dbReference>
<dbReference type="Proteomes" id="UP001209746">
    <property type="component" value="Unassembled WGS sequence"/>
</dbReference>
<dbReference type="InterPro" id="IPR000489">
    <property type="entry name" value="Pterin-binding_dom"/>
</dbReference>
<dbReference type="PROSITE" id="PS00792">
    <property type="entry name" value="DHPS_1"/>
    <property type="match status" value="1"/>
</dbReference>
<evidence type="ECO:0000313" key="23">
    <source>
        <dbReference type="Proteomes" id="UP001208186"/>
    </source>
</evidence>
<dbReference type="GO" id="GO:0005524">
    <property type="term" value="F:ATP binding"/>
    <property type="evidence" value="ECO:0007669"/>
    <property type="project" value="UniProtKB-KW"/>
</dbReference>
<dbReference type="PROSITE" id="PS50972">
    <property type="entry name" value="PTERIN_BINDING"/>
    <property type="match status" value="1"/>
</dbReference>
<dbReference type="Proteomes" id="UP001208186">
    <property type="component" value="Unassembled WGS sequence"/>
</dbReference>
<evidence type="ECO:0000256" key="14">
    <source>
        <dbReference type="ARBA" id="ARBA00022909"/>
    </source>
</evidence>
<evidence type="ECO:0000256" key="8">
    <source>
        <dbReference type="ARBA" id="ARBA00022598"/>
    </source>
</evidence>
<evidence type="ECO:0000313" key="21">
    <source>
        <dbReference type="EMBL" id="MCU4719364.1"/>
    </source>
</evidence>
<dbReference type="Pfam" id="PF02875">
    <property type="entry name" value="Mur_ligase_C"/>
    <property type="match status" value="1"/>
</dbReference>
<dbReference type="CDD" id="cd00739">
    <property type="entry name" value="DHPS"/>
    <property type="match status" value="1"/>
</dbReference>
<evidence type="ECO:0000256" key="12">
    <source>
        <dbReference type="ARBA" id="ARBA00022840"/>
    </source>
</evidence>
<comment type="similarity">
    <text evidence="18">In the N-terminal section; belongs to the folylpolyglutamate synthase family.</text>
</comment>
<evidence type="ECO:0000256" key="19">
    <source>
        <dbReference type="ARBA" id="ARBA00068433"/>
    </source>
</evidence>
<keyword evidence="11" id="KW-0547">Nucleotide-binding</keyword>
<comment type="pathway">
    <text evidence="3">Cofactor biosynthesis; tetrahydrofolate biosynthesis; 7,8-dihydrofolate from 2-amino-4-hydroxy-6-hydroxymethyl-7,8-dihydropteridine diphosphate and 4-aminobenzoate: step 1/2.</text>
</comment>
<dbReference type="RefSeq" id="WP_315910111.1">
    <property type="nucleotide sequence ID" value="NZ_JAOPKC010000026.1"/>
</dbReference>
<evidence type="ECO:0000256" key="18">
    <source>
        <dbReference type="ARBA" id="ARBA00060901"/>
    </source>
</evidence>
<evidence type="ECO:0000256" key="2">
    <source>
        <dbReference type="ARBA" id="ARBA00001946"/>
    </source>
</evidence>
<dbReference type="InterPro" id="IPR045031">
    <property type="entry name" value="DHP_synth-like"/>
</dbReference>
<evidence type="ECO:0000256" key="16">
    <source>
        <dbReference type="ARBA" id="ARBA00047493"/>
    </source>
</evidence>
<dbReference type="Gene3D" id="3.90.190.20">
    <property type="entry name" value="Mur ligase, C-terminal domain"/>
    <property type="match status" value="1"/>
</dbReference>
<evidence type="ECO:0000256" key="13">
    <source>
        <dbReference type="ARBA" id="ARBA00022842"/>
    </source>
</evidence>
<comment type="catalytic activity">
    <reaction evidence="1">
        <text>(7,8-dihydropterin-6-yl)methyl diphosphate + 4-aminobenzoate = 7,8-dihydropteroate + diphosphate</text>
        <dbReference type="Rhea" id="RHEA:19949"/>
        <dbReference type="ChEBI" id="CHEBI:17836"/>
        <dbReference type="ChEBI" id="CHEBI:17839"/>
        <dbReference type="ChEBI" id="CHEBI:33019"/>
        <dbReference type="ChEBI" id="CHEBI:72950"/>
        <dbReference type="EC" id="2.5.1.15"/>
    </reaction>
</comment>
<evidence type="ECO:0000256" key="17">
    <source>
        <dbReference type="ARBA" id="ARBA00057011"/>
    </source>
</evidence>
<evidence type="ECO:0000256" key="1">
    <source>
        <dbReference type="ARBA" id="ARBA00000012"/>
    </source>
</evidence>
<dbReference type="FunFam" id="3.40.1190.10:FF:000011">
    <property type="entry name" value="Folylpolyglutamate synthase/dihydrofolate synthase"/>
    <property type="match status" value="1"/>
</dbReference>
<evidence type="ECO:0000313" key="22">
    <source>
        <dbReference type="EMBL" id="MCU4728371.1"/>
    </source>
</evidence>
<reference evidence="22" key="1">
    <citation type="submission" date="2023-02" db="EMBL/GenBank/DDBJ databases">
        <title>Enrichment on poylsaccharides allowed isolation of novel metabolic and taxonomic groups of Haloarchaea.</title>
        <authorList>
            <person name="Sorokin D.Y."/>
            <person name="Elcheninov A.G."/>
            <person name="Khizhniak T.V."/>
            <person name="Kolganova T.V."/>
            <person name="Kublanov I.V."/>
        </authorList>
    </citation>
    <scope>NUCLEOTIDE SEQUENCE</scope>
    <source>
        <strain evidence="21 23">HArc-curdl5-1</strain>
        <strain evidence="22">HArc-curdl7</strain>
    </source>
</reference>